<evidence type="ECO:0000313" key="1">
    <source>
        <dbReference type="EMBL" id="KAG7101269.1"/>
    </source>
</evidence>
<sequence>MVLAVTSDLPTFDQSRFSNALGSAQKLLSTGLLASRDAKTHVWNGKLAISLLAKSNSIKNASLDSLRMLEAELPLLGRTLARSAPDITSNSIQALNISLKHLISEIIAAHGLDAGALVDNVFTRAYSNADLAATTPEQLKAMVLKIRVAFPEEWPAQLVTVFKDHLLPSIVALAASDKHAAHMDSANTAGDRLVVAFSSVAWVQFSVGCIKLYVPDKAFDPQLRPQV</sequence>
<dbReference type="AlphaFoldDB" id="A0A8I3AE23"/>
<proteinExistence type="predicted"/>
<gene>
    <name evidence="1" type="ORF">HYQ45_018773</name>
</gene>
<evidence type="ECO:0000313" key="2">
    <source>
        <dbReference type="Proteomes" id="UP000689129"/>
    </source>
</evidence>
<dbReference type="Proteomes" id="UP000689129">
    <property type="component" value="Unassembled WGS sequence"/>
</dbReference>
<protein>
    <submittedName>
        <fullName evidence="1">Uncharacterized protein</fullName>
    </submittedName>
</protein>
<accession>A0A8I3AE23</accession>
<comment type="caution">
    <text evidence="1">The sequence shown here is derived from an EMBL/GenBank/DDBJ whole genome shotgun (WGS) entry which is preliminary data.</text>
</comment>
<reference evidence="1" key="1">
    <citation type="journal article" date="2021" name="Mol. Plant Pathol.">
        <title>A 20-kb lineage-specific genomic region tames virulence in pathogenic amphidiploid Verticillium longisporum.</title>
        <authorList>
            <person name="Harting R."/>
            <person name="Starke J."/>
            <person name="Kusch H."/>
            <person name="Poggeler S."/>
            <person name="Maurus I."/>
            <person name="Schluter R."/>
            <person name="Landesfeind M."/>
            <person name="Bulla I."/>
            <person name="Nowrousian M."/>
            <person name="de Jonge R."/>
            <person name="Stahlhut G."/>
            <person name="Hoff K.J."/>
            <person name="Asshauer K.P."/>
            <person name="Thurmer A."/>
            <person name="Stanke M."/>
            <person name="Daniel R."/>
            <person name="Morgenstern B."/>
            <person name="Thomma B.P.H.J."/>
            <person name="Kronstad J.W."/>
            <person name="Braus-Stromeyer S.A."/>
            <person name="Braus G.H."/>
        </authorList>
    </citation>
    <scope>NUCLEOTIDE SEQUENCE</scope>
    <source>
        <strain evidence="1">Vl32</strain>
    </source>
</reference>
<dbReference type="OrthoDB" id="5186at2759"/>
<organism evidence="1 2">
    <name type="scientific">Verticillium longisporum</name>
    <name type="common">Verticillium dahliae var. longisporum</name>
    <dbReference type="NCBI Taxonomy" id="100787"/>
    <lineage>
        <taxon>Eukaryota</taxon>
        <taxon>Fungi</taxon>
        <taxon>Dikarya</taxon>
        <taxon>Ascomycota</taxon>
        <taxon>Pezizomycotina</taxon>
        <taxon>Sordariomycetes</taxon>
        <taxon>Hypocreomycetidae</taxon>
        <taxon>Glomerellales</taxon>
        <taxon>Plectosphaerellaceae</taxon>
        <taxon>Verticillium</taxon>
    </lineage>
</organism>
<dbReference type="EMBL" id="JAEMWZ010001088">
    <property type="protein sequence ID" value="KAG7101269.1"/>
    <property type="molecule type" value="Genomic_DNA"/>
</dbReference>
<name>A0A8I3AE23_VERLO</name>